<feature type="non-terminal residue" evidence="1">
    <location>
        <position position="367"/>
    </location>
</feature>
<proteinExistence type="predicted"/>
<sequence length="367" mass="38346">MGWFSRKSVPKTPPTRDEAATRIAQNFSVSQSNKRLGAFKDAVAGAQEQLRTDKVGANRALTKATEGRLQRWGRQAKDAVWGSEGKTLERNLDKNLSAAQTRFDTAGASHTQASDAVKELGEAQYKSNFLQRNETHDKALTGSYAKVLRTAQESKAAATFAEKTASVASKVALASTATGVGVSGGVVAGAVSLGANLAGAGLSGASAGAFSKTSSLAREEASNPTTTGTSETIEPKLALENKKGFHEEFAAHASDEARSRAVHATSSLISVGTGIGGDDLSTEVKSAATLAGMALGKVDKRIGSNSEDHFQKAADYGRADLREVDDAASSIIGRNYRNKKANTLFTALQDGAQKAGQERLEALNKIG</sequence>
<protein>
    <submittedName>
        <fullName evidence="1">Uncharacterized protein</fullName>
    </submittedName>
</protein>
<dbReference type="AlphaFoldDB" id="A0A382MCW4"/>
<dbReference type="EMBL" id="UINC01092182">
    <property type="protein sequence ID" value="SVC45547.1"/>
    <property type="molecule type" value="Genomic_DNA"/>
</dbReference>
<organism evidence="1">
    <name type="scientific">marine metagenome</name>
    <dbReference type="NCBI Taxonomy" id="408172"/>
    <lineage>
        <taxon>unclassified sequences</taxon>
        <taxon>metagenomes</taxon>
        <taxon>ecological metagenomes</taxon>
    </lineage>
</organism>
<evidence type="ECO:0000313" key="1">
    <source>
        <dbReference type="EMBL" id="SVC45547.1"/>
    </source>
</evidence>
<reference evidence="1" key="1">
    <citation type="submission" date="2018-05" db="EMBL/GenBank/DDBJ databases">
        <authorList>
            <person name="Lanie J.A."/>
            <person name="Ng W.-L."/>
            <person name="Kazmierczak K.M."/>
            <person name="Andrzejewski T.M."/>
            <person name="Davidsen T.M."/>
            <person name="Wayne K.J."/>
            <person name="Tettelin H."/>
            <person name="Glass J.I."/>
            <person name="Rusch D."/>
            <person name="Podicherti R."/>
            <person name="Tsui H.-C.T."/>
            <person name="Winkler M.E."/>
        </authorList>
    </citation>
    <scope>NUCLEOTIDE SEQUENCE</scope>
</reference>
<gene>
    <name evidence="1" type="ORF">METZ01_LOCUS298401</name>
</gene>
<name>A0A382MCW4_9ZZZZ</name>
<accession>A0A382MCW4</accession>